<dbReference type="InterPro" id="IPR010339">
    <property type="entry name" value="TIP49_P-loop"/>
</dbReference>
<evidence type="ECO:0000313" key="8">
    <source>
        <dbReference type="Proteomes" id="UP000230423"/>
    </source>
</evidence>
<comment type="similarity">
    <text evidence="4">Belongs to the RuvB family.</text>
</comment>
<gene>
    <name evidence="7" type="ORF">TELCIR_21478</name>
</gene>
<evidence type="ECO:0000256" key="4">
    <source>
        <dbReference type="RuleBase" id="RU363048"/>
    </source>
</evidence>
<dbReference type="SUPFAM" id="SSF52540">
    <property type="entry name" value="P-loop containing nucleoside triphosphate hydrolases"/>
    <property type="match status" value="1"/>
</dbReference>
<proteinExistence type="inferred from homology"/>
<feature type="domain" description="TIP49 P-loop" evidence="5">
    <location>
        <begin position="1"/>
        <end position="72"/>
    </location>
</feature>
<evidence type="ECO:0000313" key="7">
    <source>
        <dbReference type="EMBL" id="PIO57119.1"/>
    </source>
</evidence>
<dbReference type="OrthoDB" id="10060499at2759"/>
<name>A0A2G9TGK1_TELCI</name>
<keyword evidence="4" id="KW-0347">Helicase</keyword>
<dbReference type="Gene3D" id="3.40.50.300">
    <property type="entry name" value="P-loop containing nucleotide triphosphate hydrolases"/>
    <property type="match status" value="1"/>
</dbReference>
<dbReference type="PANTHER" id="PTHR11093">
    <property type="entry name" value="RUVB-RELATED REPTIN AND PONTIN"/>
    <property type="match status" value="1"/>
</dbReference>
<keyword evidence="1 4" id="KW-0547">Nucleotide-binding</keyword>
<organism evidence="7 8">
    <name type="scientific">Teladorsagia circumcincta</name>
    <name type="common">Brown stomach worm</name>
    <name type="synonym">Ostertagia circumcincta</name>
    <dbReference type="NCBI Taxonomy" id="45464"/>
    <lineage>
        <taxon>Eukaryota</taxon>
        <taxon>Metazoa</taxon>
        <taxon>Ecdysozoa</taxon>
        <taxon>Nematoda</taxon>
        <taxon>Chromadorea</taxon>
        <taxon>Rhabditida</taxon>
        <taxon>Rhabditina</taxon>
        <taxon>Rhabditomorpha</taxon>
        <taxon>Strongyloidea</taxon>
        <taxon>Trichostrongylidae</taxon>
        <taxon>Teladorsagia</taxon>
    </lineage>
</organism>
<evidence type="ECO:0000256" key="2">
    <source>
        <dbReference type="ARBA" id="ARBA00022801"/>
    </source>
</evidence>
<comment type="catalytic activity">
    <reaction evidence="4">
        <text>ATP + H2O = ADP + phosphate + H(+)</text>
        <dbReference type="Rhea" id="RHEA:13065"/>
        <dbReference type="ChEBI" id="CHEBI:15377"/>
        <dbReference type="ChEBI" id="CHEBI:15378"/>
        <dbReference type="ChEBI" id="CHEBI:30616"/>
        <dbReference type="ChEBI" id="CHEBI:43474"/>
        <dbReference type="ChEBI" id="CHEBI:456216"/>
        <dbReference type="EC" id="3.6.4.12"/>
    </reaction>
</comment>
<keyword evidence="8" id="KW-1185">Reference proteome</keyword>
<sequence length="162" mass="17996">MPGVLFIDEVHMLDLECFTYLHRALESTISPVVIFATNRGVCKIRGSDEVSPHGMPRDLLDRVLIVPTIEYSLEELKKIISIRAAAEHVNMSPSCLKIVADLAHETSMRAVAQLLTPARIHAQVSGREIVEDEDIKEITDLFVINRRNENPFGLSDGAAPHS</sequence>
<evidence type="ECO:0000259" key="5">
    <source>
        <dbReference type="Pfam" id="PF06068"/>
    </source>
</evidence>
<keyword evidence="3 4" id="KW-0067">ATP-binding</keyword>
<evidence type="ECO:0000256" key="1">
    <source>
        <dbReference type="ARBA" id="ARBA00022741"/>
    </source>
</evidence>
<dbReference type="Pfam" id="PF17856">
    <property type="entry name" value="TIP49_C"/>
    <property type="match status" value="1"/>
</dbReference>
<protein>
    <recommendedName>
        <fullName evidence="4">RuvB-like helicase</fullName>
        <ecNumber evidence="4">3.6.4.12</ecNumber>
    </recommendedName>
</protein>
<accession>A0A2G9TGK1</accession>
<dbReference type="Gene3D" id="1.10.8.60">
    <property type="match status" value="1"/>
</dbReference>
<dbReference type="InterPro" id="IPR041048">
    <property type="entry name" value="RuvB-like_C"/>
</dbReference>
<dbReference type="GO" id="GO:0005524">
    <property type="term" value="F:ATP binding"/>
    <property type="evidence" value="ECO:0007669"/>
    <property type="project" value="UniProtKB-KW"/>
</dbReference>
<dbReference type="InterPro" id="IPR027238">
    <property type="entry name" value="RuvB-like"/>
</dbReference>
<dbReference type="EMBL" id="KZ371524">
    <property type="protein sequence ID" value="PIO57119.1"/>
    <property type="molecule type" value="Genomic_DNA"/>
</dbReference>
<keyword evidence="2 4" id="KW-0378">Hydrolase</keyword>
<evidence type="ECO:0000256" key="3">
    <source>
        <dbReference type="ARBA" id="ARBA00022840"/>
    </source>
</evidence>
<dbReference type="EC" id="3.6.4.12" evidence="4"/>
<evidence type="ECO:0000259" key="6">
    <source>
        <dbReference type="Pfam" id="PF17856"/>
    </source>
</evidence>
<dbReference type="GO" id="GO:0016887">
    <property type="term" value="F:ATP hydrolysis activity"/>
    <property type="evidence" value="ECO:0007669"/>
    <property type="project" value="RHEA"/>
</dbReference>
<reference evidence="7 8" key="1">
    <citation type="submission" date="2015-09" db="EMBL/GenBank/DDBJ databases">
        <title>Draft genome of the parasitic nematode Teladorsagia circumcincta isolate WARC Sus (inbred).</title>
        <authorList>
            <person name="Mitreva M."/>
        </authorList>
    </citation>
    <scope>NUCLEOTIDE SEQUENCE [LARGE SCALE GENOMIC DNA]</scope>
    <source>
        <strain evidence="7 8">S</strain>
    </source>
</reference>
<feature type="domain" description="RuvB-like AAA-lid" evidence="6">
    <location>
        <begin position="79"/>
        <end position="143"/>
    </location>
</feature>
<dbReference type="Proteomes" id="UP000230423">
    <property type="component" value="Unassembled WGS sequence"/>
</dbReference>
<dbReference type="AlphaFoldDB" id="A0A2G9TGK1"/>
<dbReference type="GO" id="GO:0003678">
    <property type="term" value="F:DNA helicase activity"/>
    <property type="evidence" value="ECO:0007669"/>
    <property type="project" value="UniProtKB-EC"/>
</dbReference>
<dbReference type="Pfam" id="PF06068">
    <property type="entry name" value="TIP49"/>
    <property type="match status" value="1"/>
</dbReference>
<keyword evidence="4" id="KW-0539">Nucleus</keyword>
<dbReference type="InterPro" id="IPR027417">
    <property type="entry name" value="P-loop_NTPase"/>
</dbReference>
<keyword evidence="4" id="KW-0804">Transcription</keyword>
<keyword evidence="4" id="KW-0805">Transcription regulation</keyword>